<feature type="domain" description="DUF7159" evidence="2">
    <location>
        <begin position="2"/>
        <end position="210"/>
    </location>
</feature>
<evidence type="ECO:0000256" key="1">
    <source>
        <dbReference type="SAM" id="MobiDB-lite"/>
    </source>
</evidence>
<reference evidence="3 4" key="1">
    <citation type="submission" date="2013-12" db="EMBL/GenBank/DDBJ databases">
        <authorList>
            <person name="Zelazny A."/>
            <person name="Olivier K."/>
            <person name="Holland S."/>
            <person name="Lenaerts A."/>
            <person name="Ordway D."/>
            <person name="DeGroote M.A."/>
            <person name="Parker T."/>
            <person name="Sizemore C."/>
            <person name="Tallon L.J."/>
            <person name="Sadzewicz L.K."/>
            <person name="Sengamalay N."/>
            <person name="Fraser C.M."/>
            <person name="Hine E."/>
            <person name="Shefchek K.A."/>
            <person name="Das S.P."/>
            <person name="Tettelin H."/>
        </authorList>
    </citation>
    <scope>NUCLEOTIDE SEQUENCE [LARGE SCALE GENOMIC DNA]</scope>
    <source>
        <strain evidence="3 4">1956</strain>
    </source>
</reference>
<feature type="region of interest" description="Disordered" evidence="1">
    <location>
        <begin position="214"/>
        <end position="298"/>
    </location>
</feature>
<dbReference type="EMBL" id="JAOG01000003">
    <property type="protein sequence ID" value="EUA53588.1"/>
    <property type="molecule type" value="Genomic_DNA"/>
</dbReference>
<dbReference type="AlphaFoldDB" id="X8CDT2"/>
<evidence type="ECO:0000259" key="2">
    <source>
        <dbReference type="Pfam" id="PF23717"/>
    </source>
</evidence>
<sequence>MDIVLGVSIAPGTVRLVAIEGQDADGVTVEQEEFEVGAAGKAVDRVIDAIGGTREGVVEGGHRLSSTGVTWTNPADVAALRAAINASDLGDVMMVAPLLAAAALAQTVGDALAYERIAMLFVETASATLAVVEVGDGSIVDLHRRRITGTAAPAELATMVAGLDAGGSAADGVFIVGCGADIVALKPAIEAATSLRVTGPEEPDMALARGPRWPRRTRRCSRRRPRPWPTPWTRAPGNSALWPSVRATSTCGATPARAPVSAPTAPWPTTPRKTKTSGPRAGAAPCCWPAAPWQASPP</sequence>
<name>X8CDT2_MYCIT</name>
<evidence type="ECO:0000313" key="4">
    <source>
        <dbReference type="Proteomes" id="UP000020825"/>
    </source>
</evidence>
<feature type="compositionally biased region" description="Basic residues" evidence="1">
    <location>
        <begin position="214"/>
        <end position="226"/>
    </location>
</feature>
<comment type="caution">
    <text evidence="3">The sequence shown here is derived from an EMBL/GenBank/DDBJ whole genome shotgun (WGS) entry which is preliminary data.</text>
</comment>
<organism evidence="3 4">
    <name type="scientific">Mycobacterium intracellulare 1956</name>
    <dbReference type="NCBI Taxonomy" id="1299331"/>
    <lineage>
        <taxon>Bacteria</taxon>
        <taxon>Bacillati</taxon>
        <taxon>Actinomycetota</taxon>
        <taxon>Actinomycetes</taxon>
        <taxon>Mycobacteriales</taxon>
        <taxon>Mycobacteriaceae</taxon>
        <taxon>Mycobacterium</taxon>
        <taxon>Mycobacterium avium complex (MAC)</taxon>
    </lineage>
</organism>
<gene>
    <name evidence="3" type="ORF">I550_5226</name>
</gene>
<evidence type="ECO:0000313" key="3">
    <source>
        <dbReference type="EMBL" id="EUA53588.1"/>
    </source>
</evidence>
<accession>X8CDT2</accession>
<dbReference type="PATRIC" id="fig|1299331.3.peg.5106"/>
<dbReference type="Pfam" id="PF23717">
    <property type="entry name" value="DUF7159"/>
    <property type="match status" value="1"/>
</dbReference>
<dbReference type="InterPro" id="IPR055583">
    <property type="entry name" value="DUF7159"/>
</dbReference>
<protein>
    <recommendedName>
        <fullName evidence="2">DUF7159 domain-containing protein</fullName>
    </recommendedName>
</protein>
<dbReference type="Proteomes" id="UP000020825">
    <property type="component" value="Unassembled WGS sequence"/>
</dbReference>
<proteinExistence type="predicted"/>
<feature type="compositionally biased region" description="Low complexity" evidence="1">
    <location>
        <begin position="278"/>
        <end position="298"/>
    </location>
</feature>